<proteinExistence type="predicted"/>
<feature type="region of interest" description="Disordered" evidence="1">
    <location>
        <begin position="48"/>
        <end position="70"/>
    </location>
</feature>
<feature type="transmembrane region" description="Helical" evidence="2">
    <location>
        <begin position="6"/>
        <end position="28"/>
    </location>
</feature>
<reference evidence="3" key="1">
    <citation type="submission" date="2013-05" db="EMBL/GenBank/DDBJ databases">
        <authorList>
            <person name="Harkins D.M."/>
            <person name="Durkin A.S."/>
            <person name="Brinkac L.M."/>
            <person name="Haft D.H."/>
            <person name="Selengut J.D."/>
            <person name="Sanka R."/>
            <person name="DePew J."/>
            <person name="Purushe J."/>
            <person name="Hartskeerl R.A."/>
            <person name="Ahmed A."/>
            <person name="van der Linden H."/>
            <person name="Goris M.G.A."/>
            <person name="Vinetz J.M."/>
            <person name="Sutton G.G."/>
            <person name="Nierman W.C."/>
            <person name="Fouts D.E."/>
        </authorList>
    </citation>
    <scope>NUCLEOTIDE SEQUENCE [LARGE SCALE GENOMIC DNA]</scope>
    <source>
        <strain evidence="3">L 60</strain>
    </source>
</reference>
<keyword evidence="4" id="KW-1185">Reference proteome</keyword>
<keyword evidence="2" id="KW-1133">Transmembrane helix</keyword>
<evidence type="ECO:0000313" key="3">
    <source>
        <dbReference type="EMBL" id="EQA61401.1"/>
    </source>
</evidence>
<comment type="caution">
    <text evidence="3">The sequence shown here is derived from an EMBL/GenBank/DDBJ whole genome shotgun (WGS) entry which is preliminary data.</text>
</comment>
<keyword evidence="2" id="KW-0472">Membrane</keyword>
<dbReference type="EMBL" id="AHMT02000050">
    <property type="protein sequence ID" value="EQA61401.1"/>
    <property type="molecule type" value="Genomic_DNA"/>
</dbReference>
<sequence>MTNTEVFYLILSYTFFSTILFYFSMAILSRVVIDSFNFFLSWFRSEEDQNHDTPQINLSNSNRNLRFPNK</sequence>
<evidence type="ECO:0000256" key="1">
    <source>
        <dbReference type="SAM" id="MobiDB-lite"/>
    </source>
</evidence>
<evidence type="ECO:0000313" key="4">
    <source>
        <dbReference type="Proteomes" id="UP000018747"/>
    </source>
</evidence>
<keyword evidence="2" id="KW-0812">Transmembrane</keyword>
<feature type="compositionally biased region" description="Polar residues" evidence="1">
    <location>
        <begin position="52"/>
        <end position="64"/>
    </location>
</feature>
<dbReference type="Proteomes" id="UP000018747">
    <property type="component" value="Unassembled WGS sequence"/>
</dbReference>
<name>V6HVJ5_9LEPT</name>
<dbReference type="AlphaFoldDB" id="V6HVJ5"/>
<protein>
    <submittedName>
        <fullName evidence="3">Uncharacterized protein</fullName>
    </submittedName>
</protein>
<gene>
    <name evidence="3" type="ORF">LEP1GSC062_4320</name>
</gene>
<organism evidence="3 4">
    <name type="scientific">Leptospira alexanderi serovar Manhao 3 str. L 60</name>
    <dbReference type="NCBI Taxonomy" id="1049759"/>
    <lineage>
        <taxon>Bacteria</taxon>
        <taxon>Pseudomonadati</taxon>
        <taxon>Spirochaetota</taxon>
        <taxon>Spirochaetia</taxon>
        <taxon>Leptospirales</taxon>
        <taxon>Leptospiraceae</taxon>
        <taxon>Leptospira</taxon>
    </lineage>
</organism>
<evidence type="ECO:0000256" key="2">
    <source>
        <dbReference type="SAM" id="Phobius"/>
    </source>
</evidence>
<accession>V6HVJ5</accession>